<organism evidence="1 2">
    <name type="scientific">Solanum pinnatisectum</name>
    <name type="common">tansyleaf nightshade</name>
    <dbReference type="NCBI Taxonomy" id="50273"/>
    <lineage>
        <taxon>Eukaryota</taxon>
        <taxon>Viridiplantae</taxon>
        <taxon>Streptophyta</taxon>
        <taxon>Embryophyta</taxon>
        <taxon>Tracheophyta</taxon>
        <taxon>Spermatophyta</taxon>
        <taxon>Magnoliopsida</taxon>
        <taxon>eudicotyledons</taxon>
        <taxon>Gunneridae</taxon>
        <taxon>Pentapetalae</taxon>
        <taxon>asterids</taxon>
        <taxon>lamiids</taxon>
        <taxon>Solanales</taxon>
        <taxon>Solanaceae</taxon>
        <taxon>Solanoideae</taxon>
        <taxon>Solaneae</taxon>
        <taxon>Solanum</taxon>
    </lineage>
</organism>
<accession>A0AAV9KTF0</accession>
<comment type="caution">
    <text evidence="1">The sequence shown here is derived from an EMBL/GenBank/DDBJ whole genome shotgun (WGS) entry which is preliminary data.</text>
</comment>
<protein>
    <recommendedName>
        <fullName evidence="3">CCHC-type domain-containing protein</fullName>
    </recommendedName>
</protein>
<evidence type="ECO:0008006" key="3">
    <source>
        <dbReference type="Google" id="ProtNLM"/>
    </source>
</evidence>
<reference evidence="1 2" key="1">
    <citation type="submission" date="2023-10" db="EMBL/GenBank/DDBJ databases">
        <title>Genome-Wide Identification Analysis in wild type Solanum Pinnatisectum Reveals Some Genes Defensing Phytophthora Infestans.</title>
        <authorList>
            <person name="Sun C."/>
        </authorList>
    </citation>
    <scope>NUCLEOTIDE SEQUENCE [LARGE SCALE GENOMIC DNA]</scope>
    <source>
        <strain evidence="1">LQN</strain>
        <tissue evidence="1">Leaf</tissue>
    </source>
</reference>
<sequence>MNLPSFTGSSTTEDPENFIEELQKEGRVAILICDIDISRLMVYVQQVEKEKLRDRDEFKNKRAKTGNNTCREGFTGFFKCEHNGHFMRKCPKNKQGNGNRGNRAHFSSVAPPDRVALRGATSGTGGGSSCLYAIISRQEQEDSPDFVTGMIQVFNSNVYALLDP</sequence>
<evidence type="ECO:0000313" key="2">
    <source>
        <dbReference type="Proteomes" id="UP001311915"/>
    </source>
</evidence>
<name>A0AAV9KTF0_9SOLN</name>
<dbReference type="AlphaFoldDB" id="A0AAV9KTF0"/>
<dbReference type="Proteomes" id="UP001311915">
    <property type="component" value="Unassembled WGS sequence"/>
</dbReference>
<gene>
    <name evidence="1" type="ORF">R3W88_015060</name>
</gene>
<proteinExistence type="predicted"/>
<dbReference type="EMBL" id="JAWPEI010000009">
    <property type="protein sequence ID" value="KAK4716722.1"/>
    <property type="molecule type" value="Genomic_DNA"/>
</dbReference>
<evidence type="ECO:0000313" key="1">
    <source>
        <dbReference type="EMBL" id="KAK4716722.1"/>
    </source>
</evidence>
<keyword evidence="2" id="KW-1185">Reference proteome</keyword>